<evidence type="ECO:0000313" key="2">
    <source>
        <dbReference type="EMBL" id="MDQ0390878.1"/>
    </source>
</evidence>
<comment type="caution">
    <text evidence="2">The sequence shown here is derived from an EMBL/GenBank/DDBJ whole genome shotgun (WGS) entry which is preliminary data.</text>
</comment>
<dbReference type="RefSeq" id="WP_307422357.1">
    <property type="nucleotide sequence ID" value="NZ_JAUSVK010000001.1"/>
</dbReference>
<protein>
    <submittedName>
        <fullName evidence="2">Uncharacterized protein</fullName>
    </submittedName>
</protein>
<dbReference type="EMBL" id="JAUSVK010000001">
    <property type="protein sequence ID" value="MDQ0390878.1"/>
    <property type="molecule type" value="Genomic_DNA"/>
</dbReference>
<reference evidence="2 3" key="1">
    <citation type="submission" date="2023-07" db="EMBL/GenBank/DDBJ databases">
        <title>Genomic Encyclopedia of Type Strains, Phase IV (KMG-IV): sequencing the most valuable type-strain genomes for metagenomic binning, comparative biology and taxonomic classification.</title>
        <authorList>
            <person name="Goeker M."/>
        </authorList>
    </citation>
    <scope>NUCLEOTIDE SEQUENCE [LARGE SCALE GENOMIC DNA]</scope>
    <source>
        <strain evidence="2 3">DSM 5896</strain>
    </source>
</reference>
<accession>A0ABU0F8D2</accession>
<keyword evidence="3" id="KW-1185">Reference proteome</keyword>
<feature type="transmembrane region" description="Helical" evidence="1">
    <location>
        <begin position="6"/>
        <end position="28"/>
    </location>
</feature>
<organism evidence="2 3">
    <name type="scientific">Labrys monachus</name>
    <dbReference type="NCBI Taxonomy" id="217067"/>
    <lineage>
        <taxon>Bacteria</taxon>
        <taxon>Pseudomonadati</taxon>
        <taxon>Pseudomonadota</taxon>
        <taxon>Alphaproteobacteria</taxon>
        <taxon>Hyphomicrobiales</taxon>
        <taxon>Xanthobacteraceae</taxon>
        <taxon>Labrys</taxon>
    </lineage>
</organism>
<gene>
    <name evidence="2" type="ORF">J3R73_000670</name>
</gene>
<keyword evidence="1" id="KW-0472">Membrane</keyword>
<evidence type="ECO:0000313" key="3">
    <source>
        <dbReference type="Proteomes" id="UP001237448"/>
    </source>
</evidence>
<name>A0ABU0F8D2_9HYPH</name>
<keyword evidence="1" id="KW-0812">Transmembrane</keyword>
<proteinExistence type="predicted"/>
<sequence length="148" mass="16137">MDVAYVSALSALAGSVIGGLTAGITTWLNQRAQAKAGQSAREMSRREDLYKDFIVAASKSYGDALVSNDPQLQDLVSLYAMISRMRVLSSPRTVACADKIMLITIDTYFAPNKTIKELSEVMKSGTGIDPMREFGEAARDELRGLTFF</sequence>
<dbReference type="Proteomes" id="UP001237448">
    <property type="component" value="Unassembled WGS sequence"/>
</dbReference>
<keyword evidence="1" id="KW-1133">Transmembrane helix</keyword>
<evidence type="ECO:0000256" key="1">
    <source>
        <dbReference type="SAM" id="Phobius"/>
    </source>
</evidence>